<gene>
    <name evidence="3" type="ORF">SAMN05445060_3008</name>
</gene>
<dbReference type="EMBL" id="FTNT01000009">
    <property type="protein sequence ID" value="SIS14989.1"/>
    <property type="molecule type" value="Genomic_DNA"/>
</dbReference>
<sequence>MTGAAAGRASVDLAAAAADGDARSGDAPPTWRSYGSSVSPDNSAFAYIVDDGTGYPRAAQRSLSRKTGVGPMRWVRIPAAGPARTVVHSANGRWLAVEIAPSGGEHHQVWAVTTDAEDDTAYRIAAVQADGTAYATVELVGWDANLVLITATESDGTAHALQVNPKTGATIDLDARVGGHLVDSWKGAALLRVGPRGYRDMLLARRGRVTQLLPNDPGATTDAGAILDQGFAHPSRVFTRPPHLQQLRDLDSVQALVRSDFDAKYARLLGVEVSSGGVRFQVLAERTHCDLEEFAVSNDQSTVALLWNNHGRSELEILSLPDQTNLGPIELPGAVASELSISAAGSLITLTVQSPDSPPRVHLVQTRLGRVTPVDDEAVPTDARPEPIQVEFSARDGMPLSGWLHRPTANPEGPAPTFLYFHGGPEAQARPEYNFFVNGLVAAGYTVFAANVRGSGGFGRLFGHADDRYGRYAGIDDAADCVDFLVDEAVADPDRVFCAGRSYGGYLTLACLTFHPTLFAGGVAICGMSDLEAFYRNTEPWIAVAAYTKYGHPDTDRELLRDLSPIHRIDRIVAPLLVIHGAHDTNVPVSESQRMVEQVVAQGGRAELLMFPDEGHEIVRWENQQTMIRRAVAWSDAIARTEDRP</sequence>
<evidence type="ECO:0000259" key="2">
    <source>
        <dbReference type="Pfam" id="PF00326"/>
    </source>
</evidence>
<keyword evidence="4" id="KW-1185">Reference proteome</keyword>
<dbReference type="InterPro" id="IPR002470">
    <property type="entry name" value="Peptidase_S9A"/>
</dbReference>
<dbReference type="Proteomes" id="UP000186218">
    <property type="component" value="Unassembled WGS sequence"/>
</dbReference>
<keyword evidence="1" id="KW-0378">Hydrolase</keyword>
<dbReference type="PANTHER" id="PTHR42776">
    <property type="entry name" value="SERINE PEPTIDASE S9 FAMILY MEMBER"/>
    <property type="match status" value="1"/>
</dbReference>
<reference evidence="3 4" key="1">
    <citation type="submission" date="2017-01" db="EMBL/GenBank/DDBJ databases">
        <authorList>
            <person name="Mah S.A."/>
            <person name="Swanson W.J."/>
            <person name="Moy G.W."/>
            <person name="Vacquier V.D."/>
        </authorList>
    </citation>
    <scope>NUCLEOTIDE SEQUENCE [LARGE SCALE GENOMIC DNA]</scope>
    <source>
        <strain evidence="3 4">CPCC 203464</strain>
    </source>
</reference>
<dbReference type="AlphaFoldDB" id="A0A1N7GR20"/>
<keyword evidence="3" id="KW-0645">Protease</keyword>
<evidence type="ECO:0000313" key="4">
    <source>
        <dbReference type="Proteomes" id="UP000186218"/>
    </source>
</evidence>
<feature type="domain" description="Peptidase S9 prolyl oligopeptidase catalytic" evidence="2">
    <location>
        <begin position="440"/>
        <end position="637"/>
    </location>
</feature>
<dbReference type="Gene3D" id="2.130.10.120">
    <property type="entry name" value="Prolyl oligopeptidase, N-terminal domain"/>
    <property type="match status" value="1"/>
</dbReference>
<dbReference type="Pfam" id="PF00326">
    <property type="entry name" value="Peptidase_S9"/>
    <property type="match status" value="1"/>
</dbReference>
<dbReference type="PRINTS" id="PR00862">
    <property type="entry name" value="PROLIGOPTASE"/>
</dbReference>
<dbReference type="InterPro" id="IPR001375">
    <property type="entry name" value="Peptidase_S9_cat"/>
</dbReference>
<proteinExistence type="predicted"/>
<dbReference type="STRING" id="1344003.SAMN05445060_3008"/>
<dbReference type="SUPFAM" id="SSF53474">
    <property type="entry name" value="alpha/beta-Hydrolases"/>
    <property type="match status" value="1"/>
</dbReference>
<dbReference type="SUPFAM" id="SSF82171">
    <property type="entry name" value="DPP6 N-terminal domain-like"/>
    <property type="match status" value="1"/>
</dbReference>
<dbReference type="GO" id="GO:0004252">
    <property type="term" value="F:serine-type endopeptidase activity"/>
    <property type="evidence" value="ECO:0007669"/>
    <property type="project" value="InterPro"/>
</dbReference>
<evidence type="ECO:0000313" key="3">
    <source>
        <dbReference type="EMBL" id="SIS14989.1"/>
    </source>
</evidence>
<keyword evidence="3" id="KW-0031">Aminopeptidase</keyword>
<dbReference type="PANTHER" id="PTHR42776:SF27">
    <property type="entry name" value="DIPEPTIDYL PEPTIDASE FAMILY MEMBER 6"/>
    <property type="match status" value="1"/>
</dbReference>
<organism evidence="3 4">
    <name type="scientific">Williamsia sterculiae</name>
    <dbReference type="NCBI Taxonomy" id="1344003"/>
    <lineage>
        <taxon>Bacteria</taxon>
        <taxon>Bacillati</taxon>
        <taxon>Actinomycetota</taxon>
        <taxon>Actinomycetes</taxon>
        <taxon>Mycobacteriales</taxon>
        <taxon>Nocardiaceae</taxon>
        <taxon>Williamsia</taxon>
    </lineage>
</organism>
<protein>
    <submittedName>
        <fullName evidence="3">Dipeptidyl aminopeptidase/acylaminoacyl peptidase</fullName>
    </submittedName>
</protein>
<dbReference type="GO" id="GO:0004177">
    <property type="term" value="F:aminopeptidase activity"/>
    <property type="evidence" value="ECO:0007669"/>
    <property type="project" value="UniProtKB-KW"/>
</dbReference>
<evidence type="ECO:0000256" key="1">
    <source>
        <dbReference type="ARBA" id="ARBA00022801"/>
    </source>
</evidence>
<accession>A0A1N7GR20</accession>
<dbReference type="Gene3D" id="3.40.50.1820">
    <property type="entry name" value="alpha/beta hydrolase"/>
    <property type="match status" value="1"/>
</dbReference>
<dbReference type="GO" id="GO:0006508">
    <property type="term" value="P:proteolysis"/>
    <property type="evidence" value="ECO:0007669"/>
    <property type="project" value="InterPro"/>
</dbReference>
<name>A0A1N7GR20_9NOCA</name>
<dbReference type="InterPro" id="IPR029058">
    <property type="entry name" value="AB_hydrolase_fold"/>
</dbReference>